<reference evidence="1" key="1">
    <citation type="submission" date="2021-06" db="EMBL/GenBank/DDBJ databases">
        <authorList>
            <person name="Kallberg Y."/>
            <person name="Tangrot J."/>
            <person name="Rosling A."/>
        </authorList>
    </citation>
    <scope>NUCLEOTIDE SEQUENCE</scope>
    <source>
        <strain evidence="1">MA461A</strain>
    </source>
</reference>
<evidence type="ECO:0000313" key="1">
    <source>
        <dbReference type="EMBL" id="CAG8743140.1"/>
    </source>
</evidence>
<keyword evidence="2" id="KW-1185">Reference proteome</keyword>
<comment type="caution">
    <text evidence="1">The sequence shown here is derived from an EMBL/GenBank/DDBJ whole genome shotgun (WGS) entry which is preliminary data.</text>
</comment>
<feature type="non-terminal residue" evidence="1">
    <location>
        <position position="1"/>
    </location>
</feature>
<sequence length="64" mass="7040">GYDSDAKVSLTKVVDAEVIDTELQLTDISDDTSIPPFVKKIKVVDDKSDITISDYQNDTNIPPL</sequence>
<accession>A0ACA9QBS9</accession>
<protein>
    <submittedName>
        <fullName evidence="1">31618_t:CDS:1</fullName>
    </submittedName>
</protein>
<organism evidence="1 2">
    <name type="scientific">Racocetra persica</name>
    <dbReference type="NCBI Taxonomy" id="160502"/>
    <lineage>
        <taxon>Eukaryota</taxon>
        <taxon>Fungi</taxon>
        <taxon>Fungi incertae sedis</taxon>
        <taxon>Mucoromycota</taxon>
        <taxon>Glomeromycotina</taxon>
        <taxon>Glomeromycetes</taxon>
        <taxon>Diversisporales</taxon>
        <taxon>Gigasporaceae</taxon>
        <taxon>Racocetra</taxon>
    </lineage>
</organism>
<name>A0ACA9QBS9_9GLOM</name>
<evidence type="ECO:0000313" key="2">
    <source>
        <dbReference type="Proteomes" id="UP000789920"/>
    </source>
</evidence>
<gene>
    <name evidence="1" type="ORF">RPERSI_LOCUS13366</name>
</gene>
<dbReference type="EMBL" id="CAJVQC010029615">
    <property type="protein sequence ID" value="CAG8743140.1"/>
    <property type="molecule type" value="Genomic_DNA"/>
</dbReference>
<dbReference type="Proteomes" id="UP000789920">
    <property type="component" value="Unassembled WGS sequence"/>
</dbReference>
<proteinExistence type="predicted"/>